<organism evidence="1 2">
    <name type="scientific">Smallanthus sonchifolius</name>
    <dbReference type="NCBI Taxonomy" id="185202"/>
    <lineage>
        <taxon>Eukaryota</taxon>
        <taxon>Viridiplantae</taxon>
        <taxon>Streptophyta</taxon>
        <taxon>Embryophyta</taxon>
        <taxon>Tracheophyta</taxon>
        <taxon>Spermatophyta</taxon>
        <taxon>Magnoliopsida</taxon>
        <taxon>eudicotyledons</taxon>
        <taxon>Gunneridae</taxon>
        <taxon>Pentapetalae</taxon>
        <taxon>asterids</taxon>
        <taxon>campanulids</taxon>
        <taxon>Asterales</taxon>
        <taxon>Asteraceae</taxon>
        <taxon>Asteroideae</taxon>
        <taxon>Heliantheae alliance</taxon>
        <taxon>Millerieae</taxon>
        <taxon>Smallanthus</taxon>
    </lineage>
</organism>
<reference evidence="1 2" key="2">
    <citation type="journal article" date="2022" name="Mol. Ecol. Resour.">
        <title>The genomes of chicory, endive, great burdock and yacon provide insights into Asteraceae paleo-polyploidization history and plant inulin production.</title>
        <authorList>
            <person name="Fan W."/>
            <person name="Wang S."/>
            <person name="Wang H."/>
            <person name="Wang A."/>
            <person name="Jiang F."/>
            <person name="Liu H."/>
            <person name="Zhao H."/>
            <person name="Xu D."/>
            <person name="Zhang Y."/>
        </authorList>
    </citation>
    <scope>NUCLEOTIDE SEQUENCE [LARGE SCALE GENOMIC DNA]</scope>
    <source>
        <strain evidence="2">cv. Yunnan</strain>
        <tissue evidence="1">Leaves</tissue>
    </source>
</reference>
<proteinExistence type="predicted"/>
<comment type="caution">
    <text evidence="1">The sequence shown here is derived from an EMBL/GenBank/DDBJ whole genome shotgun (WGS) entry which is preliminary data.</text>
</comment>
<evidence type="ECO:0000313" key="2">
    <source>
        <dbReference type="Proteomes" id="UP001056120"/>
    </source>
</evidence>
<accession>A0ACB9A857</accession>
<keyword evidence="2" id="KW-1185">Reference proteome</keyword>
<name>A0ACB9A857_9ASTR</name>
<sequence>MEGALAYGRKVDLLKFNAYEQLYTALNEMFEEYAVGNLAIGEHDSDYKLVYKDYVGDWMAMGDLPWNTFITGCKSLMIIKASTASEIGL</sequence>
<dbReference type="Proteomes" id="UP001056120">
    <property type="component" value="Linkage Group LG25"/>
</dbReference>
<dbReference type="EMBL" id="CM042042">
    <property type="protein sequence ID" value="KAI3705946.1"/>
    <property type="molecule type" value="Genomic_DNA"/>
</dbReference>
<reference evidence="2" key="1">
    <citation type="journal article" date="2022" name="Mol. Ecol. Resour.">
        <title>The genomes of chicory, endive, great burdock and yacon provide insights into Asteraceae palaeo-polyploidization history and plant inulin production.</title>
        <authorList>
            <person name="Fan W."/>
            <person name="Wang S."/>
            <person name="Wang H."/>
            <person name="Wang A."/>
            <person name="Jiang F."/>
            <person name="Liu H."/>
            <person name="Zhao H."/>
            <person name="Xu D."/>
            <person name="Zhang Y."/>
        </authorList>
    </citation>
    <scope>NUCLEOTIDE SEQUENCE [LARGE SCALE GENOMIC DNA]</scope>
    <source>
        <strain evidence="2">cv. Yunnan</strain>
    </source>
</reference>
<evidence type="ECO:0000313" key="1">
    <source>
        <dbReference type="EMBL" id="KAI3705946.1"/>
    </source>
</evidence>
<protein>
    <submittedName>
        <fullName evidence="1">Uncharacterized protein</fullName>
    </submittedName>
</protein>
<gene>
    <name evidence="1" type="ORF">L1987_76195</name>
</gene>